<accession>A0ABW1T314</accession>
<feature type="compositionally biased region" description="Acidic residues" evidence="1">
    <location>
        <begin position="15"/>
        <end position="35"/>
    </location>
</feature>
<protein>
    <submittedName>
        <fullName evidence="2">DUF3710 domain-containing protein</fullName>
    </submittedName>
</protein>
<proteinExistence type="predicted"/>
<evidence type="ECO:0000313" key="3">
    <source>
        <dbReference type="Proteomes" id="UP001596138"/>
    </source>
</evidence>
<dbReference type="RefSeq" id="WP_386766304.1">
    <property type="nucleotide sequence ID" value="NZ_JBHSTI010000008.1"/>
</dbReference>
<evidence type="ECO:0000313" key="2">
    <source>
        <dbReference type="EMBL" id="MFC6238252.1"/>
    </source>
</evidence>
<dbReference type="InterPro" id="IPR022183">
    <property type="entry name" value="DUF3710"/>
</dbReference>
<dbReference type="Pfam" id="PF12502">
    <property type="entry name" value="DUF3710"/>
    <property type="match status" value="1"/>
</dbReference>
<dbReference type="Proteomes" id="UP001596138">
    <property type="component" value="Unassembled WGS sequence"/>
</dbReference>
<sequence>MFRRRKGQDTPSADEVLEDGLDAELESDETDEADEPAAPVVDRSGGPFDTSEVPDDGLTRLDLGGLRVAGAEGMEIRLEVDEATQNVMAVTIVSGDSAMQLTAFAAPRTEGIWDDVRRDIRNNLAGNGTVDEVDGPLGPELRATLSLQGPDGKQVSQPVRFVGVDGPRWFLRGLFTGRGARDAAAAAPLEAVLRATVVVRGDEAMAPGDALPLNVPTALPDGMSQTGGADAEGDEDDAAPDRRTPLPPPVRGPEITEIR</sequence>
<evidence type="ECO:0000256" key="1">
    <source>
        <dbReference type="SAM" id="MobiDB-lite"/>
    </source>
</evidence>
<comment type="caution">
    <text evidence="2">The sequence shown here is derived from an EMBL/GenBank/DDBJ whole genome shotgun (WGS) entry which is preliminary data.</text>
</comment>
<keyword evidence="3" id="KW-1185">Reference proteome</keyword>
<feature type="region of interest" description="Disordered" evidence="1">
    <location>
        <begin position="1"/>
        <end position="56"/>
    </location>
</feature>
<organism evidence="2 3">
    <name type="scientific">Longivirga aurantiaca</name>
    <dbReference type="NCBI Taxonomy" id="1837743"/>
    <lineage>
        <taxon>Bacteria</taxon>
        <taxon>Bacillati</taxon>
        <taxon>Actinomycetota</taxon>
        <taxon>Actinomycetes</taxon>
        <taxon>Sporichthyales</taxon>
        <taxon>Sporichthyaceae</taxon>
        <taxon>Longivirga</taxon>
    </lineage>
</organism>
<feature type="region of interest" description="Disordered" evidence="1">
    <location>
        <begin position="213"/>
        <end position="259"/>
    </location>
</feature>
<dbReference type="EMBL" id="JBHSTI010000008">
    <property type="protein sequence ID" value="MFC6238252.1"/>
    <property type="molecule type" value="Genomic_DNA"/>
</dbReference>
<reference evidence="3" key="1">
    <citation type="journal article" date="2019" name="Int. J. Syst. Evol. Microbiol.">
        <title>The Global Catalogue of Microorganisms (GCM) 10K type strain sequencing project: providing services to taxonomists for standard genome sequencing and annotation.</title>
        <authorList>
            <consortium name="The Broad Institute Genomics Platform"/>
            <consortium name="The Broad Institute Genome Sequencing Center for Infectious Disease"/>
            <person name="Wu L."/>
            <person name="Ma J."/>
        </authorList>
    </citation>
    <scope>NUCLEOTIDE SEQUENCE [LARGE SCALE GENOMIC DNA]</scope>
    <source>
        <strain evidence="3">CGMCC 4.7317</strain>
    </source>
</reference>
<name>A0ABW1T314_9ACTN</name>
<gene>
    <name evidence="2" type="ORF">ACFQGU_10205</name>
</gene>